<name>A0A8X6NHD8_NEPPI</name>
<accession>A0A8X6NHD8</accession>
<protein>
    <submittedName>
        <fullName evidence="2">Uncharacterized protein</fullName>
    </submittedName>
</protein>
<evidence type="ECO:0000313" key="3">
    <source>
        <dbReference type="Proteomes" id="UP000887013"/>
    </source>
</evidence>
<dbReference type="EMBL" id="BMAW01104236">
    <property type="protein sequence ID" value="GFT13298.1"/>
    <property type="molecule type" value="Genomic_DNA"/>
</dbReference>
<comment type="caution">
    <text evidence="2">The sequence shown here is derived from an EMBL/GenBank/DDBJ whole genome shotgun (WGS) entry which is preliminary data.</text>
</comment>
<reference evidence="2" key="1">
    <citation type="submission" date="2020-08" db="EMBL/GenBank/DDBJ databases">
        <title>Multicomponent nature underlies the extraordinary mechanical properties of spider dragline silk.</title>
        <authorList>
            <person name="Kono N."/>
            <person name="Nakamura H."/>
            <person name="Mori M."/>
            <person name="Yoshida Y."/>
            <person name="Ohtoshi R."/>
            <person name="Malay A.D."/>
            <person name="Moran D.A.P."/>
            <person name="Tomita M."/>
            <person name="Numata K."/>
            <person name="Arakawa K."/>
        </authorList>
    </citation>
    <scope>NUCLEOTIDE SEQUENCE</scope>
</reference>
<keyword evidence="3" id="KW-1185">Reference proteome</keyword>
<evidence type="ECO:0000256" key="1">
    <source>
        <dbReference type="SAM" id="MobiDB-lite"/>
    </source>
</evidence>
<dbReference type="OrthoDB" id="10314076at2759"/>
<feature type="region of interest" description="Disordered" evidence="1">
    <location>
        <begin position="1"/>
        <end position="23"/>
    </location>
</feature>
<dbReference type="AlphaFoldDB" id="A0A8X6NHD8"/>
<dbReference type="Proteomes" id="UP000887013">
    <property type="component" value="Unassembled WGS sequence"/>
</dbReference>
<proteinExistence type="predicted"/>
<sequence>MSFESPATLGATGEHNNRGTWPTTKWSLFKPETAIQGTRAGLILPTITVSMIALNHSSVTGVRVERVTVTLQRGKRCFNLGILPLSVITWVRSVHSS</sequence>
<evidence type="ECO:0000313" key="2">
    <source>
        <dbReference type="EMBL" id="GFT13298.1"/>
    </source>
</evidence>
<gene>
    <name evidence="2" type="ORF">NPIL_521051</name>
</gene>
<organism evidence="2 3">
    <name type="scientific">Nephila pilipes</name>
    <name type="common">Giant wood spider</name>
    <name type="synonym">Nephila maculata</name>
    <dbReference type="NCBI Taxonomy" id="299642"/>
    <lineage>
        <taxon>Eukaryota</taxon>
        <taxon>Metazoa</taxon>
        <taxon>Ecdysozoa</taxon>
        <taxon>Arthropoda</taxon>
        <taxon>Chelicerata</taxon>
        <taxon>Arachnida</taxon>
        <taxon>Araneae</taxon>
        <taxon>Araneomorphae</taxon>
        <taxon>Entelegynae</taxon>
        <taxon>Araneoidea</taxon>
        <taxon>Nephilidae</taxon>
        <taxon>Nephila</taxon>
    </lineage>
</organism>